<protein>
    <submittedName>
        <fullName evidence="2">DUF2178 domain-containing protein</fullName>
    </submittedName>
</protein>
<gene>
    <name evidence="2" type="ORF">COK38_17915</name>
</gene>
<dbReference type="Proteomes" id="UP000226357">
    <property type="component" value="Unassembled WGS sequence"/>
</dbReference>
<keyword evidence="1" id="KW-0472">Membrane</keyword>
<reference evidence="2 3" key="1">
    <citation type="submission" date="2017-09" db="EMBL/GenBank/DDBJ databases">
        <title>Large-scale bioinformatics analysis of Bacillus genomes uncovers conserved roles of natural products in bacterial physiology.</title>
        <authorList>
            <consortium name="Agbiome Team Llc"/>
            <person name="Bleich R.M."/>
            <person name="Grubbs K.J."/>
            <person name="Santa Maria K.C."/>
            <person name="Allen S.E."/>
            <person name="Farag S."/>
            <person name="Shank E.A."/>
            <person name="Bowers A."/>
        </authorList>
    </citation>
    <scope>NUCLEOTIDE SEQUENCE [LARGE SCALE GENOMIC DNA]</scope>
    <source>
        <strain evidence="2 3">AFS067272</strain>
    </source>
</reference>
<keyword evidence="1" id="KW-0812">Transmembrane</keyword>
<evidence type="ECO:0000256" key="1">
    <source>
        <dbReference type="SAM" id="Phobius"/>
    </source>
</evidence>
<dbReference type="AlphaFoldDB" id="A0AA44TDI5"/>
<dbReference type="Pfam" id="PF09946">
    <property type="entry name" value="DUF2178"/>
    <property type="match status" value="1"/>
</dbReference>
<name>A0AA44TDI5_BACCE</name>
<evidence type="ECO:0000313" key="2">
    <source>
        <dbReference type="EMBL" id="PFR98848.1"/>
    </source>
</evidence>
<organism evidence="2 3">
    <name type="scientific">Bacillus cereus</name>
    <dbReference type="NCBI Taxonomy" id="1396"/>
    <lineage>
        <taxon>Bacteria</taxon>
        <taxon>Bacillati</taxon>
        <taxon>Bacillota</taxon>
        <taxon>Bacilli</taxon>
        <taxon>Bacillales</taxon>
        <taxon>Bacillaceae</taxon>
        <taxon>Bacillus</taxon>
        <taxon>Bacillus cereus group</taxon>
    </lineage>
</organism>
<feature type="transmembrane region" description="Helical" evidence="1">
    <location>
        <begin position="122"/>
        <end position="144"/>
    </location>
</feature>
<feature type="transmembrane region" description="Helical" evidence="1">
    <location>
        <begin position="98"/>
        <end position="116"/>
    </location>
</feature>
<proteinExistence type="predicted"/>
<comment type="caution">
    <text evidence="2">The sequence shown here is derived from an EMBL/GenBank/DDBJ whole genome shotgun (WGS) entry which is preliminary data.</text>
</comment>
<dbReference type="EMBL" id="NVBO01000170">
    <property type="protein sequence ID" value="PFR98848.1"/>
    <property type="molecule type" value="Genomic_DNA"/>
</dbReference>
<accession>A0AA44TDI5</accession>
<keyword evidence="1" id="KW-1133">Transmembrane helix</keyword>
<dbReference type="InterPro" id="IPR019235">
    <property type="entry name" value="DUF2178_TM"/>
</dbReference>
<evidence type="ECO:0000313" key="3">
    <source>
        <dbReference type="Proteomes" id="UP000226357"/>
    </source>
</evidence>
<feature type="transmembrane region" description="Helical" evidence="1">
    <location>
        <begin position="37"/>
        <end position="58"/>
    </location>
</feature>
<sequence length="149" mass="17282">MVNVLFVGLASWAFVEFYYAVIELENIIQSEKVPFEVTINITPFLLLLIVAIVSSVFYKVQKKKHKKLSFWMFPLLFPQDDEREEVITAKACRTTFKALWFVIPTGAALLVMHPIVSPYVPAYPIYIVFLISFIQMTIFHISLYRNKIA</sequence>